<name>A0ABS2DQB4_9BURK</name>
<keyword evidence="12" id="KW-1185">Reference proteome</keyword>
<gene>
    <name evidence="11" type="primary">pstA</name>
    <name evidence="11" type="ORF">H6A60_03280</name>
</gene>
<dbReference type="NCBIfam" id="TIGR00974">
    <property type="entry name" value="3a0107s02c"/>
    <property type="match status" value="1"/>
</dbReference>
<evidence type="ECO:0000256" key="7">
    <source>
        <dbReference type="ARBA" id="ARBA00022989"/>
    </source>
</evidence>
<evidence type="ECO:0000313" key="11">
    <source>
        <dbReference type="EMBL" id="MBM6703519.1"/>
    </source>
</evidence>
<evidence type="ECO:0000313" key="12">
    <source>
        <dbReference type="Proteomes" id="UP000715095"/>
    </source>
</evidence>
<feature type="transmembrane region" description="Helical" evidence="9">
    <location>
        <begin position="112"/>
        <end position="136"/>
    </location>
</feature>
<dbReference type="InterPro" id="IPR000515">
    <property type="entry name" value="MetI-like"/>
</dbReference>
<comment type="subcellular location">
    <subcellularLocation>
        <location evidence="9">Cell inner membrane</location>
        <topology evidence="9">Multi-pass membrane protein</topology>
    </subcellularLocation>
    <subcellularLocation>
        <location evidence="1">Cell membrane</location>
        <topology evidence="1">Multi-pass membrane protein</topology>
    </subcellularLocation>
</comment>
<comment type="similarity">
    <text evidence="2 9">Belongs to the binding-protein-dependent transport system permease family. CysTW subfamily.</text>
</comment>
<evidence type="ECO:0000256" key="3">
    <source>
        <dbReference type="ARBA" id="ARBA00016864"/>
    </source>
</evidence>
<evidence type="ECO:0000259" key="10">
    <source>
        <dbReference type="PROSITE" id="PS50928"/>
    </source>
</evidence>
<evidence type="ECO:0000256" key="8">
    <source>
        <dbReference type="ARBA" id="ARBA00023136"/>
    </source>
</evidence>
<reference evidence="11 12" key="1">
    <citation type="journal article" date="2021" name="Sci. Rep.">
        <title>The distribution of antibiotic resistance genes in chicken gut microbiota commensals.</title>
        <authorList>
            <person name="Juricova H."/>
            <person name="Matiasovicova J."/>
            <person name="Kubasova T."/>
            <person name="Cejkova D."/>
            <person name="Rychlik I."/>
        </authorList>
    </citation>
    <scope>NUCLEOTIDE SEQUENCE [LARGE SCALE GENOMIC DNA]</scope>
    <source>
        <strain evidence="11 12">An829</strain>
    </source>
</reference>
<dbReference type="SUPFAM" id="SSF161098">
    <property type="entry name" value="MetI-like"/>
    <property type="match status" value="1"/>
</dbReference>
<evidence type="ECO:0000256" key="9">
    <source>
        <dbReference type="RuleBase" id="RU363043"/>
    </source>
</evidence>
<evidence type="ECO:0000256" key="5">
    <source>
        <dbReference type="ARBA" id="ARBA00022475"/>
    </source>
</evidence>
<accession>A0ABS2DQB4</accession>
<dbReference type="InterPro" id="IPR005672">
    <property type="entry name" value="Phosphate_PstA"/>
</dbReference>
<evidence type="ECO:0000256" key="6">
    <source>
        <dbReference type="ARBA" id="ARBA00022692"/>
    </source>
</evidence>
<keyword evidence="5 9" id="KW-1003">Cell membrane</keyword>
<comment type="caution">
    <text evidence="11">The sequence shown here is derived from an EMBL/GenBank/DDBJ whole genome shotgun (WGS) entry which is preliminary data.</text>
</comment>
<keyword evidence="4" id="KW-0813">Transport</keyword>
<proteinExistence type="inferred from homology"/>
<dbReference type="Gene3D" id="1.10.3720.10">
    <property type="entry name" value="MetI-like"/>
    <property type="match status" value="1"/>
</dbReference>
<dbReference type="RefSeq" id="WP_205101977.1">
    <property type="nucleotide sequence ID" value="NZ_JACJJC010000003.1"/>
</dbReference>
<dbReference type="PROSITE" id="PS50928">
    <property type="entry name" value="ABC_TM1"/>
    <property type="match status" value="1"/>
</dbReference>
<keyword evidence="7 9" id="KW-1133">Transmembrane helix</keyword>
<keyword evidence="8 9" id="KW-0472">Membrane</keyword>
<feature type="transmembrane region" description="Helical" evidence="9">
    <location>
        <begin position="182"/>
        <end position="204"/>
    </location>
</feature>
<evidence type="ECO:0000256" key="2">
    <source>
        <dbReference type="ARBA" id="ARBA00007069"/>
    </source>
</evidence>
<protein>
    <recommendedName>
        <fullName evidence="3 9">Phosphate transport system permease protein PstA</fullName>
    </recommendedName>
</protein>
<evidence type="ECO:0000256" key="4">
    <source>
        <dbReference type="ARBA" id="ARBA00022448"/>
    </source>
</evidence>
<feature type="domain" description="ABC transmembrane type-1" evidence="10">
    <location>
        <begin position="66"/>
        <end position="275"/>
    </location>
</feature>
<dbReference type="InterPro" id="IPR035906">
    <property type="entry name" value="MetI-like_sf"/>
</dbReference>
<dbReference type="PANTHER" id="PTHR43470:SF3">
    <property type="entry name" value="PHOSPHATE TRANSPORT SYSTEM PERMEASE PROTEIN PSTA-RELATED"/>
    <property type="match status" value="1"/>
</dbReference>
<feature type="transmembrane region" description="Helical" evidence="9">
    <location>
        <begin position="61"/>
        <end position="91"/>
    </location>
</feature>
<keyword evidence="6 9" id="KW-0812">Transmembrane</keyword>
<dbReference type="EMBL" id="JACJJC010000003">
    <property type="protein sequence ID" value="MBM6703519.1"/>
    <property type="molecule type" value="Genomic_DNA"/>
</dbReference>
<evidence type="ECO:0000256" key="1">
    <source>
        <dbReference type="ARBA" id="ARBA00004651"/>
    </source>
</evidence>
<sequence>MKSKLSRTLAELSGFSLMRAAAVINIGALLAIIVLITYNAWPALTWEFLTEPPKSMMTEGGIWPCIVGTFFLAAGALVIALPLGVASAVYLNEYSNSASVWTTLTRLSIANLAGVPSIVFGLFGLTFFVVFCGLGVSLLSGILTLAVLSLPIIINTTEAALQQVPQDWREASLALGASKRETTMKVVLPNAMPGILTGAILALARAAGETAAIMYTGSVFFTPKDGISPFEPVMALPYHIYVLATSGTNIEATRPLQYGTALVLLFLVLVMSSAAIVIRERKRSR</sequence>
<dbReference type="Pfam" id="PF00528">
    <property type="entry name" value="BPD_transp_1"/>
    <property type="match status" value="1"/>
</dbReference>
<dbReference type="CDD" id="cd06261">
    <property type="entry name" value="TM_PBP2"/>
    <property type="match status" value="1"/>
</dbReference>
<feature type="transmembrane region" description="Helical" evidence="9">
    <location>
        <begin position="20"/>
        <end position="41"/>
    </location>
</feature>
<feature type="transmembrane region" description="Helical" evidence="9">
    <location>
        <begin position="142"/>
        <end position="161"/>
    </location>
</feature>
<feature type="transmembrane region" description="Helical" evidence="9">
    <location>
        <begin position="256"/>
        <end position="278"/>
    </location>
</feature>
<dbReference type="Proteomes" id="UP000715095">
    <property type="component" value="Unassembled WGS sequence"/>
</dbReference>
<dbReference type="PANTHER" id="PTHR43470">
    <property type="entry name" value="PHOSPHATE TRANSPORT SYSTEM PERMEASE PROTEIN PSTA-RELATED"/>
    <property type="match status" value="1"/>
</dbReference>
<organism evidence="11 12">
    <name type="scientific">Sutterella massiliensis</name>
    <dbReference type="NCBI Taxonomy" id="1816689"/>
    <lineage>
        <taxon>Bacteria</taxon>
        <taxon>Pseudomonadati</taxon>
        <taxon>Pseudomonadota</taxon>
        <taxon>Betaproteobacteria</taxon>
        <taxon>Burkholderiales</taxon>
        <taxon>Sutterellaceae</taxon>
        <taxon>Sutterella</taxon>
    </lineage>
</organism>